<gene>
    <name evidence="1" type="ORF">ALC57_11191</name>
</gene>
<name>A0A151J2X0_9HYME</name>
<reference evidence="1 2" key="1">
    <citation type="submission" date="2015-09" db="EMBL/GenBank/DDBJ databases">
        <title>Trachymyrmex cornetzi WGS genome.</title>
        <authorList>
            <person name="Nygaard S."/>
            <person name="Hu H."/>
            <person name="Boomsma J."/>
            <person name="Zhang G."/>
        </authorList>
    </citation>
    <scope>NUCLEOTIDE SEQUENCE [LARGE SCALE GENOMIC DNA]</scope>
    <source>
        <strain evidence="1">Tcor2-1</strain>
        <tissue evidence="1">Whole body</tissue>
    </source>
</reference>
<dbReference type="EMBL" id="KQ980325">
    <property type="protein sequence ID" value="KYN16558.1"/>
    <property type="molecule type" value="Genomic_DNA"/>
</dbReference>
<accession>A0A151J2X0</accession>
<organism evidence="1 2">
    <name type="scientific">Trachymyrmex cornetzi</name>
    <dbReference type="NCBI Taxonomy" id="471704"/>
    <lineage>
        <taxon>Eukaryota</taxon>
        <taxon>Metazoa</taxon>
        <taxon>Ecdysozoa</taxon>
        <taxon>Arthropoda</taxon>
        <taxon>Hexapoda</taxon>
        <taxon>Insecta</taxon>
        <taxon>Pterygota</taxon>
        <taxon>Neoptera</taxon>
        <taxon>Endopterygota</taxon>
        <taxon>Hymenoptera</taxon>
        <taxon>Apocrita</taxon>
        <taxon>Aculeata</taxon>
        <taxon>Formicoidea</taxon>
        <taxon>Formicidae</taxon>
        <taxon>Myrmicinae</taxon>
        <taxon>Trachymyrmex</taxon>
    </lineage>
</organism>
<evidence type="ECO:0000313" key="1">
    <source>
        <dbReference type="EMBL" id="KYN16558.1"/>
    </source>
</evidence>
<keyword evidence="2" id="KW-1185">Reference proteome</keyword>
<protein>
    <submittedName>
        <fullName evidence="1">Uncharacterized protein</fullName>
    </submittedName>
</protein>
<feature type="non-terminal residue" evidence="1">
    <location>
        <position position="1"/>
    </location>
</feature>
<proteinExistence type="predicted"/>
<sequence>NSRVRSREALAIKWKPPLFRAPTIFHIPHPDCSIGESTTDTTREHVHTHTSGILKYHLHLRKMEKDGKCQTIRGTAIFKSPTRIMELT</sequence>
<dbReference type="AlphaFoldDB" id="A0A151J2X0"/>
<evidence type="ECO:0000313" key="2">
    <source>
        <dbReference type="Proteomes" id="UP000078492"/>
    </source>
</evidence>
<dbReference type="Proteomes" id="UP000078492">
    <property type="component" value="Unassembled WGS sequence"/>
</dbReference>